<dbReference type="EMBL" id="ML992504">
    <property type="protein sequence ID" value="KAF2224759.1"/>
    <property type="molecule type" value="Genomic_DNA"/>
</dbReference>
<dbReference type="AlphaFoldDB" id="A0A6A6GGL7"/>
<organism evidence="1 2">
    <name type="scientific">Elsinoe ampelina</name>
    <dbReference type="NCBI Taxonomy" id="302913"/>
    <lineage>
        <taxon>Eukaryota</taxon>
        <taxon>Fungi</taxon>
        <taxon>Dikarya</taxon>
        <taxon>Ascomycota</taxon>
        <taxon>Pezizomycotina</taxon>
        <taxon>Dothideomycetes</taxon>
        <taxon>Dothideomycetidae</taxon>
        <taxon>Myriangiales</taxon>
        <taxon>Elsinoaceae</taxon>
        <taxon>Elsinoe</taxon>
    </lineage>
</organism>
<dbReference type="Proteomes" id="UP000799538">
    <property type="component" value="Unassembled WGS sequence"/>
</dbReference>
<reference evidence="2" key="1">
    <citation type="journal article" date="2020" name="Stud. Mycol.">
        <title>101 Dothideomycetes genomes: A test case for predicting lifestyles and emergence of pathogens.</title>
        <authorList>
            <person name="Haridas S."/>
            <person name="Albert R."/>
            <person name="Binder M."/>
            <person name="Bloem J."/>
            <person name="LaButti K."/>
            <person name="Salamov A."/>
            <person name="Andreopoulos B."/>
            <person name="Baker S."/>
            <person name="Barry K."/>
            <person name="Bills G."/>
            <person name="Bluhm B."/>
            <person name="Cannon C."/>
            <person name="Castanera R."/>
            <person name="Culley D."/>
            <person name="Daum C."/>
            <person name="Ezra D."/>
            <person name="Gonzalez J."/>
            <person name="Henrissat B."/>
            <person name="Kuo A."/>
            <person name="Liang C."/>
            <person name="Lipzen A."/>
            <person name="Lutzoni F."/>
            <person name="Magnuson J."/>
            <person name="Mondo S."/>
            <person name="Nolan M."/>
            <person name="Ohm R."/>
            <person name="Pangilinan J."/>
            <person name="Park H.-J."/>
            <person name="Ramirez L."/>
            <person name="Alfaro M."/>
            <person name="Sun H."/>
            <person name="Tritt A."/>
            <person name="Yoshinaga Y."/>
            <person name="Zwiers L.-H."/>
            <person name="Turgeon B."/>
            <person name="Goodwin S."/>
            <person name="Spatafora J."/>
            <person name="Crous P."/>
            <person name="Grigoriev I."/>
        </authorList>
    </citation>
    <scope>NUCLEOTIDE SEQUENCE [LARGE SCALE GENOMIC DNA]</scope>
    <source>
        <strain evidence="2">CECT 20119</strain>
    </source>
</reference>
<evidence type="ECO:0000313" key="2">
    <source>
        <dbReference type="Proteomes" id="UP000799538"/>
    </source>
</evidence>
<proteinExistence type="predicted"/>
<sequence length="159" mass="17140">MTATPAVSSAILMRLLSRIAPTLPCRAVDRMHSKPLWDDGVQVHCWKVDRGGGVGHDSLEARIFCQAHPHVSDREIHLSPTSFVSCWRGLASSVPELAKNSTSTSCGCSCDGWVRSPSCSHRRGSCSASHSCSLFTCLALSLNGRSSMPVPEFLVCEPD</sequence>
<gene>
    <name evidence="1" type="ORF">BDZ85DRAFT_83826</name>
</gene>
<accession>A0A6A6GGL7</accession>
<name>A0A6A6GGL7_9PEZI</name>
<evidence type="ECO:0000313" key="1">
    <source>
        <dbReference type="EMBL" id="KAF2224759.1"/>
    </source>
</evidence>
<protein>
    <submittedName>
        <fullName evidence="1">Uncharacterized protein</fullName>
    </submittedName>
</protein>
<keyword evidence="2" id="KW-1185">Reference proteome</keyword>